<reference evidence="3" key="1">
    <citation type="submission" date="2016-06" db="UniProtKB">
        <authorList>
            <consortium name="WormBaseParasite"/>
        </authorList>
    </citation>
    <scope>IDENTIFICATION</scope>
</reference>
<proteinExistence type="predicted"/>
<dbReference type="WBParaSite" id="GPUH_0002087801-mRNA-1">
    <property type="protein sequence ID" value="GPUH_0002087801-mRNA-1"/>
    <property type="gene ID" value="GPUH_0002087801"/>
</dbReference>
<accession>A0A183EIR2</accession>
<evidence type="ECO:0000313" key="1">
    <source>
        <dbReference type="EMBL" id="VDN36958.1"/>
    </source>
</evidence>
<evidence type="ECO:0000313" key="2">
    <source>
        <dbReference type="Proteomes" id="UP000271098"/>
    </source>
</evidence>
<dbReference type="AlphaFoldDB" id="A0A183EIR2"/>
<reference evidence="1 2" key="2">
    <citation type="submission" date="2018-11" db="EMBL/GenBank/DDBJ databases">
        <authorList>
            <consortium name="Pathogen Informatics"/>
        </authorList>
    </citation>
    <scope>NUCLEOTIDE SEQUENCE [LARGE SCALE GENOMIC DNA]</scope>
</reference>
<dbReference type="OrthoDB" id="5777881at2759"/>
<evidence type="ECO:0000313" key="3">
    <source>
        <dbReference type="WBParaSite" id="GPUH_0002087801-mRNA-1"/>
    </source>
</evidence>
<dbReference type="EMBL" id="UYRT01091289">
    <property type="protein sequence ID" value="VDN36958.1"/>
    <property type="molecule type" value="Genomic_DNA"/>
</dbReference>
<dbReference type="Proteomes" id="UP000271098">
    <property type="component" value="Unassembled WGS sequence"/>
</dbReference>
<protein>
    <submittedName>
        <fullName evidence="3">BUB1 N-terminal domain-containing protein</fullName>
    </submittedName>
</protein>
<sequence>MEENCEDERSMQRLRKATMDTVTRYSEDDNPFYHDERLLDVFCIIGRFSRTLGMKGVMEQLYERKQFYQLAEFYVRWGEVYAEEKDKERFNEVWNIAVSVGAKPLSRIDEAFR</sequence>
<gene>
    <name evidence="1" type="ORF">GPUH_LOCUS20853</name>
</gene>
<dbReference type="Gene3D" id="1.25.40.430">
    <property type="match status" value="1"/>
</dbReference>
<name>A0A183EIR2_9BILA</name>
<organism evidence="3">
    <name type="scientific">Gongylonema pulchrum</name>
    <dbReference type="NCBI Taxonomy" id="637853"/>
    <lineage>
        <taxon>Eukaryota</taxon>
        <taxon>Metazoa</taxon>
        <taxon>Ecdysozoa</taxon>
        <taxon>Nematoda</taxon>
        <taxon>Chromadorea</taxon>
        <taxon>Rhabditida</taxon>
        <taxon>Spirurina</taxon>
        <taxon>Spiruromorpha</taxon>
        <taxon>Spiruroidea</taxon>
        <taxon>Gongylonematidae</taxon>
        <taxon>Gongylonema</taxon>
    </lineage>
</organism>
<keyword evidence="2" id="KW-1185">Reference proteome</keyword>